<keyword evidence="1" id="KW-0732">Signal</keyword>
<dbReference type="EMBL" id="JTDE01000328">
    <property type="protein sequence ID" value="KAF7261579.1"/>
    <property type="molecule type" value="Genomic_DNA"/>
</dbReference>
<feature type="chain" id="PRO_5035779538" description="Secreted protein" evidence="1">
    <location>
        <begin position="21"/>
        <end position="99"/>
    </location>
</feature>
<evidence type="ECO:0008006" key="4">
    <source>
        <dbReference type="Google" id="ProtNLM"/>
    </source>
</evidence>
<keyword evidence="3" id="KW-1185">Reference proteome</keyword>
<proteinExistence type="predicted"/>
<evidence type="ECO:0000313" key="3">
    <source>
        <dbReference type="Proteomes" id="UP000822476"/>
    </source>
</evidence>
<dbReference type="Proteomes" id="UP000822476">
    <property type="component" value="Unassembled WGS sequence"/>
</dbReference>
<feature type="signal peptide" evidence="1">
    <location>
        <begin position="1"/>
        <end position="20"/>
    </location>
</feature>
<name>A0A8S9Z2B2_9TREM</name>
<accession>A0A8S9Z2B2</accession>
<reference evidence="2" key="1">
    <citation type="submission" date="2019-07" db="EMBL/GenBank/DDBJ databases">
        <title>Annotation for the trematode Paragonimus miyazaki's.</title>
        <authorList>
            <person name="Choi Y.-J."/>
        </authorList>
    </citation>
    <scope>NUCLEOTIDE SEQUENCE</scope>
    <source>
        <strain evidence="2">Japan</strain>
    </source>
</reference>
<organism evidence="2 3">
    <name type="scientific">Paragonimus skrjabini miyazakii</name>
    <dbReference type="NCBI Taxonomy" id="59628"/>
    <lineage>
        <taxon>Eukaryota</taxon>
        <taxon>Metazoa</taxon>
        <taxon>Spiralia</taxon>
        <taxon>Lophotrochozoa</taxon>
        <taxon>Platyhelminthes</taxon>
        <taxon>Trematoda</taxon>
        <taxon>Digenea</taxon>
        <taxon>Plagiorchiida</taxon>
        <taxon>Troglotremata</taxon>
        <taxon>Troglotrematidae</taxon>
        <taxon>Paragonimus</taxon>
    </lineage>
</organism>
<dbReference type="AlphaFoldDB" id="A0A8S9Z2B2"/>
<sequence>MQKAGSQFVLMLCALNRATTVCVLTYRAARKFRFLRSCFEDTSDSNHKAQSNNHRDKMLARLAIHYCICVSPSVNANAGKSLVCAFSKEQIPHEEEQVD</sequence>
<comment type="caution">
    <text evidence="2">The sequence shown here is derived from an EMBL/GenBank/DDBJ whole genome shotgun (WGS) entry which is preliminary data.</text>
</comment>
<protein>
    <recommendedName>
        <fullName evidence="4">Secreted protein</fullName>
    </recommendedName>
</protein>
<evidence type="ECO:0000313" key="2">
    <source>
        <dbReference type="EMBL" id="KAF7261579.1"/>
    </source>
</evidence>
<evidence type="ECO:0000256" key="1">
    <source>
        <dbReference type="SAM" id="SignalP"/>
    </source>
</evidence>
<gene>
    <name evidence="2" type="ORF">EG68_01133</name>
</gene>